<feature type="transmembrane region" description="Helical" evidence="1">
    <location>
        <begin position="36"/>
        <end position="54"/>
    </location>
</feature>
<sequence length="60" mass="6971">MTKRYIIMFIVYTAIMAAVYTLIFNQQFGVAFVKSIIAGALFVLLYHLLVRWLAKRQKDA</sequence>
<dbReference type="AlphaFoldDB" id="A0A437MKP6"/>
<keyword evidence="3" id="KW-1185">Reference proteome</keyword>
<evidence type="ECO:0000256" key="1">
    <source>
        <dbReference type="SAM" id="Phobius"/>
    </source>
</evidence>
<keyword evidence="1" id="KW-0472">Membrane</keyword>
<proteinExistence type="predicted"/>
<dbReference type="Proteomes" id="UP000282759">
    <property type="component" value="Unassembled WGS sequence"/>
</dbReference>
<dbReference type="RefSeq" id="WP_127707336.1">
    <property type="nucleotide sequence ID" value="NZ_SACK01000009.1"/>
</dbReference>
<reference evidence="2 3" key="1">
    <citation type="submission" date="2019-01" db="EMBL/GenBank/DDBJ databases">
        <authorList>
            <person name="Chen W.-M."/>
        </authorList>
    </citation>
    <scope>NUCLEOTIDE SEQUENCE [LARGE SCALE GENOMIC DNA]</scope>
    <source>
        <strain evidence="2 3">YBJ-36</strain>
    </source>
</reference>
<accession>A0A437MKP6</accession>
<evidence type="ECO:0000313" key="3">
    <source>
        <dbReference type="Proteomes" id="UP000282759"/>
    </source>
</evidence>
<dbReference type="EMBL" id="SACK01000009">
    <property type="protein sequence ID" value="RVT98165.1"/>
    <property type="molecule type" value="Genomic_DNA"/>
</dbReference>
<protein>
    <submittedName>
        <fullName evidence="2">Uncharacterized protein</fullName>
    </submittedName>
</protein>
<comment type="caution">
    <text evidence="2">The sequence shown here is derived from an EMBL/GenBank/DDBJ whole genome shotgun (WGS) entry which is preliminary data.</text>
</comment>
<feature type="transmembrane region" description="Helical" evidence="1">
    <location>
        <begin position="5"/>
        <end position="24"/>
    </location>
</feature>
<evidence type="ECO:0000313" key="2">
    <source>
        <dbReference type="EMBL" id="RVT98165.1"/>
    </source>
</evidence>
<keyword evidence="1" id="KW-1133">Transmembrane helix</keyword>
<organism evidence="2 3">
    <name type="scientific">Mucilaginibacter limnophilus</name>
    <dbReference type="NCBI Taxonomy" id="1932778"/>
    <lineage>
        <taxon>Bacteria</taxon>
        <taxon>Pseudomonadati</taxon>
        <taxon>Bacteroidota</taxon>
        <taxon>Sphingobacteriia</taxon>
        <taxon>Sphingobacteriales</taxon>
        <taxon>Sphingobacteriaceae</taxon>
        <taxon>Mucilaginibacter</taxon>
    </lineage>
</organism>
<keyword evidence="1" id="KW-0812">Transmembrane</keyword>
<name>A0A437MKP6_9SPHI</name>
<gene>
    <name evidence="2" type="ORF">EOD41_17490</name>
</gene>